<evidence type="ECO:0008006" key="5">
    <source>
        <dbReference type="Google" id="ProtNLM"/>
    </source>
</evidence>
<comment type="similarity">
    <text evidence="1">Belongs to the short-chain dehydrogenases/reductases (SDR) family.</text>
</comment>
<dbReference type="EMBL" id="JBFTWV010000268">
    <property type="protein sequence ID" value="KAL2783108.1"/>
    <property type="molecule type" value="Genomic_DNA"/>
</dbReference>
<dbReference type="Proteomes" id="UP001610563">
    <property type="component" value="Unassembled WGS sequence"/>
</dbReference>
<protein>
    <recommendedName>
        <fullName evidence="5">3-hydroxyacyl-CoA dehydrogenase</fullName>
    </recommendedName>
</protein>
<evidence type="ECO:0000313" key="3">
    <source>
        <dbReference type="EMBL" id="KAL2783108.1"/>
    </source>
</evidence>
<sequence>MAQYARALDPGALKDKVIVLTGGANGIGAALVEYACEHGAYVCFGDLAAEAGEAIAKKLNGSNPSPPRAVFVQTDVTSYDSVLKLFDTAMDTYGRIDHAIAGAGITEIGNVFDPALDMESIRKPPTTKVLDVNLNGCIYVARIASVYLRQNRPTGNKSDRSITLISSVAGFKESPGLFIYQASKHGVLGLMRSLRLYLYGPEESHPHNIRINAICPWMTQTGMVRGVQDAWYAAGLPVNTPLDVGKVIAAVMGDDGLNGASLYVEGGRAWEIERNLDRLEPQWLGEEASRSLAKGQAVLGSGMDWTK</sequence>
<keyword evidence="4" id="KW-1185">Reference proteome</keyword>
<dbReference type="InterPro" id="IPR036291">
    <property type="entry name" value="NAD(P)-bd_dom_sf"/>
</dbReference>
<gene>
    <name evidence="3" type="ORF">BJX66DRAFT_319127</name>
</gene>
<evidence type="ECO:0000256" key="1">
    <source>
        <dbReference type="ARBA" id="ARBA00006484"/>
    </source>
</evidence>
<reference evidence="3 4" key="1">
    <citation type="submission" date="2024-07" db="EMBL/GenBank/DDBJ databases">
        <title>Section-level genome sequencing and comparative genomics of Aspergillus sections Usti and Cavernicolus.</title>
        <authorList>
            <consortium name="Lawrence Berkeley National Laboratory"/>
            <person name="Nybo J.L."/>
            <person name="Vesth T.C."/>
            <person name="Theobald S."/>
            <person name="Frisvad J.C."/>
            <person name="Larsen T.O."/>
            <person name="Kjaerboelling I."/>
            <person name="Rothschild-Mancinelli K."/>
            <person name="Lyhne E.K."/>
            <person name="Kogle M.E."/>
            <person name="Barry K."/>
            <person name="Clum A."/>
            <person name="Na H."/>
            <person name="Ledsgaard L."/>
            <person name="Lin J."/>
            <person name="Lipzen A."/>
            <person name="Kuo A."/>
            <person name="Riley R."/>
            <person name="Mondo S."/>
            <person name="Labutti K."/>
            <person name="Haridas S."/>
            <person name="Pangalinan J."/>
            <person name="Salamov A.A."/>
            <person name="Simmons B.A."/>
            <person name="Magnuson J.K."/>
            <person name="Chen J."/>
            <person name="Drula E."/>
            <person name="Henrissat B."/>
            <person name="Wiebenga A."/>
            <person name="Lubbers R.J."/>
            <person name="Gomes A.C."/>
            <person name="Makela M.R."/>
            <person name="Stajich J."/>
            <person name="Grigoriev I.V."/>
            <person name="Mortensen U.H."/>
            <person name="De Vries R.P."/>
            <person name="Baker S.E."/>
            <person name="Andersen M.R."/>
        </authorList>
    </citation>
    <scope>NUCLEOTIDE SEQUENCE [LARGE SCALE GENOMIC DNA]</scope>
    <source>
        <strain evidence="3 4">CBS 209.92</strain>
    </source>
</reference>
<organism evidence="3 4">
    <name type="scientific">Aspergillus keveii</name>
    <dbReference type="NCBI Taxonomy" id="714993"/>
    <lineage>
        <taxon>Eukaryota</taxon>
        <taxon>Fungi</taxon>
        <taxon>Dikarya</taxon>
        <taxon>Ascomycota</taxon>
        <taxon>Pezizomycotina</taxon>
        <taxon>Eurotiomycetes</taxon>
        <taxon>Eurotiomycetidae</taxon>
        <taxon>Eurotiales</taxon>
        <taxon>Aspergillaceae</taxon>
        <taxon>Aspergillus</taxon>
        <taxon>Aspergillus subgen. Nidulantes</taxon>
    </lineage>
</organism>
<dbReference type="PANTHER" id="PTHR44229:SF4">
    <property type="entry name" value="15-HYDROXYPROSTAGLANDIN DEHYDROGENASE [NAD(+)]"/>
    <property type="match status" value="1"/>
</dbReference>
<dbReference type="SUPFAM" id="SSF51735">
    <property type="entry name" value="NAD(P)-binding Rossmann-fold domains"/>
    <property type="match status" value="1"/>
</dbReference>
<comment type="caution">
    <text evidence="3">The sequence shown here is derived from an EMBL/GenBank/DDBJ whole genome shotgun (WGS) entry which is preliminary data.</text>
</comment>
<evidence type="ECO:0000313" key="4">
    <source>
        <dbReference type="Proteomes" id="UP001610563"/>
    </source>
</evidence>
<accession>A0ABR4FIP1</accession>
<name>A0ABR4FIP1_9EURO</name>
<proteinExistence type="inferred from homology"/>
<dbReference type="PRINTS" id="PR00081">
    <property type="entry name" value="GDHRDH"/>
</dbReference>
<dbReference type="Gene3D" id="3.40.50.720">
    <property type="entry name" value="NAD(P)-binding Rossmann-like Domain"/>
    <property type="match status" value="1"/>
</dbReference>
<evidence type="ECO:0000256" key="2">
    <source>
        <dbReference type="ARBA" id="ARBA00023002"/>
    </source>
</evidence>
<dbReference type="Pfam" id="PF00106">
    <property type="entry name" value="adh_short"/>
    <property type="match status" value="1"/>
</dbReference>
<dbReference type="InterPro" id="IPR002347">
    <property type="entry name" value="SDR_fam"/>
</dbReference>
<keyword evidence="2" id="KW-0560">Oxidoreductase</keyword>
<dbReference type="PANTHER" id="PTHR44229">
    <property type="entry name" value="15-HYDROXYPROSTAGLANDIN DEHYDROGENASE [NAD(+)]"/>
    <property type="match status" value="1"/>
</dbReference>